<dbReference type="GO" id="GO:0008270">
    <property type="term" value="F:zinc ion binding"/>
    <property type="evidence" value="ECO:0007669"/>
    <property type="project" value="UniProtKB-KW"/>
</dbReference>
<sequence>MRKLKFTNDAVFCYDESCTKTKLKGDNMSLFGRCKCAYYCSVTCQRADWPRHKPRCNKLVAQAALDGPISGEFWRWRKELGVELYQDIAAHALRGHPDADSIESKIILLTLRLRDTPGTSTDLQVFQFQSLEVLELSDLGALTGEPAEDLVQAMREWAGKMKLCVEKPSGAAWVITEIRSPDGSQRLLLNHHPVALAIRAATAHIPPAEATEDILAMIINQGMSVKFDLTQLPKNKERLKHLMQNPELFDMYLTTLAALSKDCDIPQGLAALERGEELGSEFFAAVGLNRRASDAGFPGDAAKGAPVD</sequence>
<name>A0AAD7BCE8_9AGAR</name>
<dbReference type="PROSITE" id="PS50865">
    <property type="entry name" value="ZF_MYND_2"/>
    <property type="match status" value="1"/>
</dbReference>
<dbReference type="SUPFAM" id="SSF144232">
    <property type="entry name" value="HIT/MYND zinc finger-like"/>
    <property type="match status" value="1"/>
</dbReference>
<dbReference type="AlphaFoldDB" id="A0AAD7BCE8"/>
<evidence type="ECO:0000256" key="2">
    <source>
        <dbReference type="ARBA" id="ARBA00022771"/>
    </source>
</evidence>
<keyword evidence="3" id="KW-0862">Zinc</keyword>
<dbReference type="InterPro" id="IPR002893">
    <property type="entry name" value="Znf_MYND"/>
</dbReference>
<protein>
    <recommendedName>
        <fullName evidence="5">MYND-type domain-containing protein</fullName>
    </recommendedName>
</protein>
<accession>A0AAD7BCE8</accession>
<dbReference type="Proteomes" id="UP001221142">
    <property type="component" value="Unassembled WGS sequence"/>
</dbReference>
<keyword evidence="1" id="KW-0479">Metal-binding</keyword>
<dbReference type="EMBL" id="JARKIF010000022">
    <property type="protein sequence ID" value="KAJ7616608.1"/>
    <property type="molecule type" value="Genomic_DNA"/>
</dbReference>
<evidence type="ECO:0000256" key="1">
    <source>
        <dbReference type="ARBA" id="ARBA00022723"/>
    </source>
</evidence>
<gene>
    <name evidence="6" type="ORF">FB45DRAFT_230814</name>
</gene>
<evidence type="ECO:0000256" key="4">
    <source>
        <dbReference type="PROSITE-ProRule" id="PRU00134"/>
    </source>
</evidence>
<proteinExistence type="predicted"/>
<feature type="domain" description="MYND-type" evidence="5">
    <location>
        <begin position="15"/>
        <end position="56"/>
    </location>
</feature>
<comment type="caution">
    <text evidence="6">The sequence shown here is derived from an EMBL/GenBank/DDBJ whole genome shotgun (WGS) entry which is preliminary data.</text>
</comment>
<evidence type="ECO:0000313" key="6">
    <source>
        <dbReference type="EMBL" id="KAJ7616608.1"/>
    </source>
</evidence>
<reference evidence="6" key="1">
    <citation type="submission" date="2023-03" db="EMBL/GenBank/DDBJ databases">
        <title>Massive genome expansion in bonnet fungi (Mycena s.s.) driven by repeated elements and novel gene families across ecological guilds.</title>
        <authorList>
            <consortium name="Lawrence Berkeley National Laboratory"/>
            <person name="Harder C.B."/>
            <person name="Miyauchi S."/>
            <person name="Viragh M."/>
            <person name="Kuo A."/>
            <person name="Thoen E."/>
            <person name="Andreopoulos B."/>
            <person name="Lu D."/>
            <person name="Skrede I."/>
            <person name="Drula E."/>
            <person name="Henrissat B."/>
            <person name="Morin E."/>
            <person name="Kohler A."/>
            <person name="Barry K."/>
            <person name="LaButti K."/>
            <person name="Morin E."/>
            <person name="Salamov A."/>
            <person name="Lipzen A."/>
            <person name="Mereny Z."/>
            <person name="Hegedus B."/>
            <person name="Baldrian P."/>
            <person name="Stursova M."/>
            <person name="Weitz H."/>
            <person name="Taylor A."/>
            <person name="Grigoriev I.V."/>
            <person name="Nagy L.G."/>
            <person name="Martin F."/>
            <person name="Kauserud H."/>
        </authorList>
    </citation>
    <scope>NUCLEOTIDE SEQUENCE</scope>
    <source>
        <strain evidence="6">9284</strain>
    </source>
</reference>
<evidence type="ECO:0000256" key="3">
    <source>
        <dbReference type="ARBA" id="ARBA00022833"/>
    </source>
</evidence>
<keyword evidence="2 4" id="KW-0863">Zinc-finger</keyword>
<organism evidence="6 7">
    <name type="scientific">Roridomyces roridus</name>
    <dbReference type="NCBI Taxonomy" id="1738132"/>
    <lineage>
        <taxon>Eukaryota</taxon>
        <taxon>Fungi</taxon>
        <taxon>Dikarya</taxon>
        <taxon>Basidiomycota</taxon>
        <taxon>Agaricomycotina</taxon>
        <taxon>Agaricomycetes</taxon>
        <taxon>Agaricomycetidae</taxon>
        <taxon>Agaricales</taxon>
        <taxon>Marasmiineae</taxon>
        <taxon>Mycenaceae</taxon>
        <taxon>Roridomyces</taxon>
    </lineage>
</organism>
<evidence type="ECO:0000259" key="5">
    <source>
        <dbReference type="PROSITE" id="PS50865"/>
    </source>
</evidence>
<dbReference type="Gene3D" id="6.10.140.2220">
    <property type="match status" value="1"/>
</dbReference>
<evidence type="ECO:0000313" key="7">
    <source>
        <dbReference type="Proteomes" id="UP001221142"/>
    </source>
</evidence>
<dbReference type="Pfam" id="PF01753">
    <property type="entry name" value="zf-MYND"/>
    <property type="match status" value="1"/>
</dbReference>
<keyword evidence="7" id="KW-1185">Reference proteome</keyword>